<dbReference type="PANTHER" id="PTHR39339">
    <property type="entry name" value="SLR1444 PROTEIN"/>
    <property type="match status" value="1"/>
</dbReference>
<evidence type="ECO:0000313" key="2">
    <source>
        <dbReference type="EMBL" id="RYB97986.1"/>
    </source>
</evidence>
<protein>
    <submittedName>
        <fullName evidence="2">CHAD domain-containing protein</fullName>
    </submittedName>
</protein>
<sequence>MAYRIRPDRPFTRELRKAAGGQLERAITLITEQPEGLHEAIHQARRKLKRVRALYRLVAADAKDFQKQENTRLRETAHALSLVRDATALIETAAYLEDHALNAEEREALAHARTALTARRDAMSENEVDLPQKAEAAVVACRDAIRALDELSFDDGRQATAKRIAGGWRSNLSRARDAGAACRTDAHEEVFHELRKCAQDYSMHLALLRDLWPSAMAAKLAEAKALVAVLGHEHDLALLVALLDREPDVLNGGAELAHLLGAVIRQQQALRREALESAERLFADPPKAEARIIEALWLEASR</sequence>
<dbReference type="Pfam" id="PF05235">
    <property type="entry name" value="CHAD"/>
    <property type="match status" value="1"/>
</dbReference>
<dbReference type="InterPro" id="IPR038186">
    <property type="entry name" value="CHAD_dom_sf"/>
</dbReference>
<evidence type="ECO:0000313" key="3">
    <source>
        <dbReference type="Proteomes" id="UP000291088"/>
    </source>
</evidence>
<dbReference type="PROSITE" id="PS51708">
    <property type="entry name" value="CHAD"/>
    <property type="match status" value="1"/>
</dbReference>
<dbReference type="OrthoDB" id="9810907at2"/>
<reference evidence="2 3" key="1">
    <citation type="submission" date="2019-01" db="EMBL/GenBank/DDBJ databases">
        <authorList>
            <person name="Deng T."/>
        </authorList>
    </citation>
    <scope>NUCLEOTIDE SEQUENCE [LARGE SCALE GENOMIC DNA]</scope>
    <source>
        <strain evidence="2 3">F8825</strain>
    </source>
</reference>
<proteinExistence type="predicted"/>
<name>A0A4Q2S821_9HYPH</name>
<dbReference type="SMART" id="SM00880">
    <property type="entry name" value="CHAD"/>
    <property type="match status" value="1"/>
</dbReference>
<dbReference type="EMBL" id="SDVB01000380">
    <property type="protein sequence ID" value="RYB97986.1"/>
    <property type="molecule type" value="Genomic_DNA"/>
</dbReference>
<dbReference type="PANTHER" id="PTHR39339:SF1">
    <property type="entry name" value="CHAD DOMAIN-CONTAINING PROTEIN"/>
    <property type="match status" value="1"/>
</dbReference>
<gene>
    <name evidence="2" type="ORF">EUU22_23135</name>
</gene>
<evidence type="ECO:0000259" key="1">
    <source>
        <dbReference type="PROSITE" id="PS51708"/>
    </source>
</evidence>
<accession>A0A4Q2S821</accession>
<dbReference type="InterPro" id="IPR007899">
    <property type="entry name" value="CHAD_dom"/>
</dbReference>
<feature type="domain" description="CHAD" evidence="1">
    <location>
        <begin position="8"/>
        <end position="287"/>
    </location>
</feature>
<comment type="caution">
    <text evidence="2">The sequence shown here is derived from an EMBL/GenBank/DDBJ whole genome shotgun (WGS) entry which is preliminary data.</text>
</comment>
<dbReference type="Gene3D" id="1.40.20.10">
    <property type="entry name" value="CHAD domain"/>
    <property type="match status" value="1"/>
</dbReference>
<dbReference type="RefSeq" id="WP_129334324.1">
    <property type="nucleotide sequence ID" value="NZ_SDVB01000380.1"/>
</dbReference>
<organism evidence="2 3">
    <name type="scientific">Ciceribacter ferrooxidans</name>
    <dbReference type="NCBI Taxonomy" id="2509717"/>
    <lineage>
        <taxon>Bacteria</taxon>
        <taxon>Pseudomonadati</taxon>
        <taxon>Pseudomonadota</taxon>
        <taxon>Alphaproteobacteria</taxon>
        <taxon>Hyphomicrobiales</taxon>
        <taxon>Rhizobiaceae</taxon>
        <taxon>Ciceribacter</taxon>
    </lineage>
</organism>
<keyword evidence="3" id="KW-1185">Reference proteome</keyword>
<dbReference type="AlphaFoldDB" id="A0A4Q2S821"/>
<dbReference type="Proteomes" id="UP000291088">
    <property type="component" value="Unassembled WGS sequence"/>
</dbReference>